<sequence length="143" mass="15356">MRPLGVTLVGVYQILRGVLGLLFGLSLLLFTSLAVKLAALASEGNATGRFFAGFGHLASLVIILFAAVQLLAGYGVLRMQNWGRLLTLFLSAVGLVLLLPVLIVVHGIPLVFGIINVVVILYLAMPPVKRAFHEQRHSLRMAA</sequence>
<organism evidence="2 3">
    <name type="scientific">Candidatus Sulfotelmatobacter kueseliae</name>
    <dbReference type="NCBI Taxonomy" id="2042962"/>
    <lineage>
        <taxon>Bacteria</taxon>
        <taxon>Pseudomonadati</taxon>
        <taxon>Acidobacteriota</taxon>
        <taxon>Terriglobia</taxon>
        <taxon>Terriglobales</taxon>
        <taxon>Candidatus Korobacteraceae</taxon>
        <taxon>Candidatus Sulfotelmatobacter</taxon>
    </lineage>
</organism>
<evidence type="ECO:0000313" key="3">
    <source>
        <dbReference type="Proteomes" id="UP000238701"/>
    </source>
</evidence>
<dbReference type="Proteomes" id="UP000238701">
    <property type="component" value="Unassembled WGS sequence"/>
</dbReference>
<dbReference type="AlphaFoldDB" id="A0A2U3K3N8"/>
<accession>A0A2U3K3N8</accession>
<keyword evidence="1" id="KW-0812">Transmembrane</keyword>
<feature type="transmembrane region" description="Helical" evidence="1">
    <location>
        <begin position="50"/>
        <end position="73"/>
    </location>
</feature>
<proteinExistence type="predicted"/>
<protein>
    <submittedName>
        <fullName evidence="2">Uncharacterized protein</fullName>
    </submittedName>
</protein>
<gene>
    <name evidence="2" type="ORF">SBA1_1210012</name>
</gene>
<feature type="transmembrane region" description="Helical" evidence="1">
    <location>
        <begin position="110"/>
        <end position="128"/>
    </location>
</feature>
<keyword evidence="1" id="KW-1133">Transmembrane helix</keyword>
<dbReference type="EMBL" id="OMOD01000026">
    <property type="protein sequence ID" value="SPF34285.1"/>
    <property type="molecule type" value="Genomic_DNA"/>
</dbReference>
<evidence type="ECO:0000313" key="2">
    <source>
        <dbReference type="EMBL" id="SPF34285.1"/>
    </source>
</evidence>
<keyword evidence="1" id="KW-0472">Membrane</keyword>
<feature type="transmembrane region" description="Helical" evidence="1">
    <location>
        <begin position="85"/>
        <end position="104"/>
    </location>
</feature>
<name>A0A2U3K3N8_9BACT</name>
<reference evidence="3" key="1">
    <citation type="submission" date="2018-02" db="EMBL/GenBank/DDBJ databases">
        <authorList>
            <person name="Hausmann B."/>
        </authorList>
    </citation>
    <scope>NUCLEOTIDE SEQUENCE [LARGE SCALE GENOMIC DNA]</scope>
    <source>
        <strain evidence="3">Peat soil MAG SbA1</strain>
    </source>
</reference>
<evidence type="ECO:0000256" key="1">
    <source>
        <dbReference type="SAM" id="Phobius"/>
    </source>
</evidence>